<evidence type="ECO:0000313" key="2">
    <source>
        <dbReference type="Proteomes" id="UP000552700"/>
    </source>
</evidence>
<evidence type="ECO:0000313" key="1">
    <source>
        <dbReference type="EMBL" id="MBB6122890.1"/>
    </source>
</evidence>
<protein>
    <recommendedName>
        <fullName evidence="3">CopG family transcriptional regulator</fullName>
    </recommendedName>
</protein>
<dbReference type="GO" id="GO:0006355">
    <property type="term" value="P:regulation of DNA-templated transcription"/>
    <property type="evidence" value="ECO:0007669"/>
    <property type="project" value="InterPro"/>
</dbReference>
<reference evidence="1 2" key="1">
    <citation type="submission" date="2020-08" db="EMBL/GenBank/DDBJ databases">
        <title>Genomic Encyclopedia of Type Strains, Phase IV (KMG-IV): sequencing the most valuable type-strain genomes for metagenomic binning, comparative biology and taxonomic classification.</title>
        <authorList>
            <person name="Goeker M."/>
        </authorList>
    </citation>
    <scope>NUCLEOTIDE SEQUENCE [LARGE SCALE GENOMIC DNA]</scope>
    <source>
        <strain evidence="1 2">DSM 102255</strain>
    </source>
</reference>
<dbReference type="RefSeq" id="WP_246351747.1">
    <property type="nucleotide sequence ID" value="NZ_JACIJP010000001.1"/>
</dbReference>
<accession>A0A841IX76</accession>
<name>A0A841IX76_9SPHN</name>
<dbReference type="AlphaFoldDB" id="A0A841IX76"/>
<proteinExistence type="predicted"/>
<comment type="caution">
    <text evidence="1">The sequence shown here is derived from an EMBL/GenBank/DDBJ whole genome shotgun (WGS) entry which is preliminary data.</text>
</comment>
<dbReference type="Proteomes" id="UP000552700">
    <property type="component" value="Unassembled WGS sequence"/>
</dbReference>
<dbReference type="EMBL" id="JACIJP010000001">
    <property type="protein sequence ID" value="MBB6122890.1"/>
    <property type="molecule type" value="Genomic_DNA"/>
</dbReference>
<sequence length="99" mass="11205">MRRVSVRVDDTLYQRLQRRALGSNLSLSDFVRSVLVQAADSRGRYIYSSQDEMLGIAIQILTLLATSIGEQSPKLLERAMLDAKAVLRERGLLDPEQDR</sequence>
<gene>
    <name evidence="1" type="ORF">FHS92_000597</name>
</gene>
<evidence type="ECO:0008006" key="3">
    <source>
        <dbReference type="Google" id="ProtNLM"/>
    </source>
</evidence>
<dbReference type="SUPFAM" id="SSF47598">
    <property type="entry name" value="Ribbon-helix-helix"/>
    <property type="match status" value="1"/>
</dbReference>
<organism evidence="1 2">
    <name type="scientific">Sphingobium subterraneum</name>
    <dbReference type="NCBI Taxonomy" id="627688"/>
    <lineage>
        <taxon>Bacteria</taxon>
        <taxon>Pseudomonadati</taxon>
        <taxon>Pseudomonadota</taxon>
        <taxon>Alphaproteobacteria</taxon>
        <taxon>Sphingomonadales</taxon>
        <taxon>Sphingomonadaceae</taxon>
        <taxon>Sphingobium</taxon>
    </lineage>
</organism>
<keyword evidence="2" id="KW-1185">Reference proteome</keyword>
<dbReference type="InterPro" id="IPR010985">
    <property type="entry name" value="Ribbon_hlx_hlx"/>
</dbReference>